<dbReference type="InParanoid" id="A0A1B7MHP6"/>
<dbReference type="EMBL" id="KV449108">
    <property type="protein sequence ID" value="OAX32131.1"/>
    <property type="molecule type" value="Genomic_DNA"/>
</dbReference>
<keyword evidence="1" id="KW-0175">Coiled coil</keyword>
<dbReference type="Proteomes" id="UP000092154">
    <property type="component" value="Unassembled WGS sequence"/>
</dbReference>
<proteinExistence type="predicted"/>
<name>A0A1B7MHP6_9AGAM</name>
<accession>A0A1B7MHP6</accession>
<dbReference type="AlphaFoldDB" id="A0A1B7MHP6"/>
<organism evidence="2 3">
    <name type="scientific">Rhizopogon vinicolor AM-OR11-026</name>
    <dbReference type="NCBI Taxonomy" id="1314800"/>
    <lineage>
        <taxon>Eukaryota</taxon>
        <taxon>Fungi</taxon>
        <taxon>Dikarya</taxon>
        <taxon>Basidiomycota</taxon>
        <taxon>Agaricomycotina</taxon>
        <taxon>Agaricomycetes</taxon>
        <taxon>Agaricomycetidae</taxon>
        <taxon>Boletales</taxon>
        <taxon>Suillineae</taxon>
        <taxon>Rhizopogonaceae</taxon>
        <taxon>Rhizopogon</taxon>
    </lineage>
</organism>
<feature type="coiled-coil region" evidence="1">
    <location>
        <begin position="21"/>
        <end position="53"/>
    </location>
</feature>
<evidence type="ECO:0000256" key="1">
    <source>
        <dbReference type="SAM" id="Coils"/>
    </source>
</evidence>
<sequence>MNRRPQSPSRRMEPATGGAIAEAALARAAQEEEARHRQEVEAAKMQLEAEKKKPKMNGFSDKFSNPCTTDLPLHHPRYAVAHALPTWMTTHYPRGCPHLYYADELHYQCMWTYALAIPACMDGVDIMILTAGRTYIPLSIRTYNPDIASSNPISLQYKHDNWLLGANDVTPHDDSFVLCRRACSAGAWLFVAFCTAFKPSEIYALRYLTKATVTMKILSVSGLRSDVTRFDIGQVAVSVAHESPRISHSPHLPRVTLESDSIPAAVKFSSTSAAVGFRTSHCNCEKFTPHHSSGRHPRTPTANEFETMLSQTDTIELSCTVLDIRIDIFLRTDAITQRYQGLLLWVRVPFEPGACYQAIGHVYYYWCTLQKA</sequence>
<reference evidence="2 3" key="1">
    <citation type="submission" date="2016-06" db="EMBL/GenBank/DDBJ databases">
        <title>Comparative genomics of the ectomycorrhizal sister species Rhizopogon vinicolor and Rhizopogon vesiculosus (Basidiomycota: Boletales) reveals a divergence of the mating type B locus.</title>
        <authorList>
            <consortium name="DOE Joint Genome Institute"/>
            <person name="Mujic A.B."/>
            <person name="Kuo A."/>
            <person name="Tritt A."/>
            <person name="Lipzen A."/>
            <person name="Chen C."/>
            <person name="Johnson J."/>
            <person name="Sharma A."/>
            <person name="Barry K."/>
            <person name="Grigoriev I.V."/>
            <person name="Spatafora J.W."/>
        </authorList>
    </citation>
    <scope>NUCLEOTIDE SEQUENCE [LARGE SCALE GENOMIC DNA]</scope>
    <source>
        <strain evidence="2 3">AM-OR11-026</strain>
    </source>
</reference>
<evidence type="ECO:0000313" key="2">
    <source>
        <dbReference type="EMBL" id="OAX32131.1"/>
    </source>
</evidence>
<keyword evidence="3" id="KW-1185">Reference proteome</keyword>
<gene>
    <name evidence="2" type="ORF">K503DRAFT_787396</name>
</gene>
<protein>
    <submittedName>
        <fullName evidence="2">Uncharacterized protein</fullName>
    </submittedName>
</protein>
<evidence type="ECO:0000313" key="3">
    <source>
        <dbReference type="Proteomes" id="UP000092154"/>
    </source>
</evidence>